<dbReference type="InterPro" id="IPR010998">
    <property type="entry name" value="Integrase_recombinase_N"/>
</dbReference>
<dbReference type="PANTHER" id="PTHR30349:SF64">
    <property type="entry name" value="PROPHAGE INTEGRASE INTD-RELATED"/>
    <property type="match status" value="1"/>
</dbReference>
<gene>
    <name evidence="7" type="ORF">CVS27_11780</name>
</gene>
<dbReference type="PROSITE" id="PS51898">
    <property type="entry name" value="TYR_RECOMBINASE"/>
    <property type="match status" value="1"/>
</dbReference>
<reference evidence="7 8" key="1">
    <citation type="submission" date="2018-01" db="EMBL/GenBank/DDBJ databases">
        <title>Arthrobacter sp. nov., from glaciers in China.</title>
        <authorList>
            <person name="Liu Q."/>
            <person name="Xin Y.-H."/>
        </authorList>
    </citation>
    <scope>NUCLEOTIDE SEQUENCE [LARGE SCALE GENOMIC DNA]</scope>
    <source>
        <strain evidence="7 8">HLT2-12-2</strain>
    </source>
</reference>
<keyword evidence="3" id="KW-0233">DNA recombination</keyword>
<name>A0A2S3ZVT0_ARTGL</name>
<dbReference type="CDD" id="cd01189">
    <property type="entry name" value="INT_ICEBs1_C_like"/>
    <property type="match status" value="1"/>
</dbReference>
<dbReference type="PANTHER" id="PTHR30349">
    <property type="entry name" value="PHAGE INTEGRASE-RELATED"/>
    <property type="match status" value="1"/>
</dbReference>
<feature type="domain" description="Core-binding (CB)" evidence="6">
    <location>
        <begin position="68"/>
        <end position="149"/>
    </location>
</feature>
<keyword evidence="8" id="KW-1185">Reference proteome</keyword>
<evidence type="ECO:0000256" key="4">
    <source>
        <dbReference type="PROSITE-ProRule" id="PRU01248"/>
    </source>
</evidence>
<evidence type="ECO:0000256" key="3">
    <source>
        <dbReference type="ARBA" id="ARBA00023172"/>
    </source>
</evidence>
<comment type="similarity">
    <text evidence="1">Belongs to the 'phage' integrase family.</text>
</comment>
<dbReference type="InterPro" id="IPR044068">
    <property type="entry name" value="CB"/>
</dbReference>
<evidence type="ECO:0000313" key="7">
    <source>
        <dbReference type="EMBL" id="POH73194.1"/>
    </source>
</evidence>
<organism evidence="7 8">
    <name type="scientific">Arthrobacter glacialis</name>
    <dbReference type="NCBI Taxonomy" id="1664"/>
    <lineage>
        <taxon>Bacteria</taxon>
        <taxon>Bacillati</taxon>
        <taxon>Actinomycetota</taxon>
        <taxon>Actinomycetes</taxon>
        <taxon>Micrococcales</taxon>
        <taxon>Micrococcaceae</taxon>
        <taxon>Arthrobacter</taxon>
    </lineage>
</organism>
<evidence type="ECO:0000259" key="6">
    <source>
        <dbReference type="PROSITE" id="PS51900"/>
    </source>
</evidence>
<proteinExistence type="inferred from homology"/>
<dbReference type="Pfam" id="PF00589">
    <property type="entry name" value="Phage_integrase"/>
    <property type="match status" value="1"/>
</dbReference>
<feature type="domain" description="Tyr recombinase" evidence="5">
    <location>
        <begin position="172"/>
        <end position="365"/>
    </location>
</feature>
<dbReference type="PROSITE" id="PS51900">
    <property type="entry name" value="CB"/>
    <property type="match status" value="1"/>
</dbReference>
<dbReference type="InterPro" id="IPR011010">
    <property type="entry name" value="DNA_brk_join_enz"/>
</dbReference>
<evidence type="ECO:0000256" key="1">
    <source>
        <dbReference type="ARBA" id="ARBA00008857"/>
    </source>
</evidence>
<dbReference type="Gene3D" id="1.10.443.10">
    <property type="entry name" value="Intergrase catalytic core"/>
    <property type="match status" value="1"/>
</dbReference>
<evidence type="ECO:0000256" key="2">
    <source>
        <dbReference type="ARBA" id="ARBA00023125"/>
    </source>
</evidence>
<dbReference type="InterPro" id="IPR013762">
    <property type="entry name" value="Integrase-like_cat_sf"/>
</dbReference>
<dbReference type="AlphaFoldDB" id="A0A2S3ZVT0"/>
<dbReference type="GO" id="GO:0006310">
    <property type="term" value="P:DNA recombination"/>
    <property type="evidence" value="ECO:0007669"/>
    <property type="project" value="UniProtKB-KW"/>
</dbReference>
<dbReference type="RefSeq" id="WP_103465938.1">
    <property type="nucleotide sequence ID" value="NZ_PPXC01000008.1"/>
</dbReference>
<comment type="caution">
    <text evidence="7">The sequence shown here is derived from an EMBL/GenBank/DDBJ whole genome shotgun (WGS) entry which is preliminary data.</text>
</comment>
<dbReference type="InterPro" id="IPR002104">
    <property type="entry name" value="Integrase_catalytic"/>
</dbReference>
<evidence type="ECO:0000313" key="8">
    <source>
        <dbReference type="Proteomes" id="UP000237061"/>
    </source>
</evidence>
<accession>A0A2S3ZVT0</accession>
<dbReference type="Proteomes" id="UP000237061">
    <property type="component" value="Unassembled WGS sequence"/>
</dbReference>
<dbReference type="Gene3D" id="1.10.150.130">
    <property type="match status" value="1"/>
</dbReference>
<protein>
    <submittedName>
        <fullName evidence="7">Site-specific integrase</fullName>
    </submittedName>
</protein>
<dbReference type="GO" id="GO:0015074">
    <property type="term" value="P:DNA integration"/>
    <property type="evidence" value="ECO:0007669"/>
    <property type="project" value="InterPro"/>
</dbReference>
<keyword evidence="2 4" id="KW-0238">DNA-binding</keyword>
<evidence type="ECO:0000259" key="5">
    <source>
        <dbReference type="PROSITE" id="PS51898"/>
    </source>
</evidence>
<dbReference type="InterPro" id="IPR050090">
    <property type="entry name" value="Tyrosine_recombinase_XerCD"/>
</dbReference>
<dbReference type="SUPFAM" id="SSF56349">
    <property type="entry name" value="DNA breaking-rejoining enzymes"/>
    <property type="match status" value="1"/>
</dbReference>
<sequence length="376" mass="41949">MASVVQRRSKSGTTSFQVRWRDPDVAQQQSVTFVSEVDAKLLKEFLDRNGQSFGIAQKAMESSRRKVLTVAEVIQEHIDLLVRPASGTLRTYQTMLDLHIKPVLGAILIDELDMRQITGWVRGMQKRGKTAKTIRNNHSLIFASMERAVLLKYRPDNPCRGVELPSGDRVEDDARFLTHAEFSQILALMPERYKDFTQFLVMTGTRFGEATAVTVADVDLLAKPATVRITKAWKRDGNNEFYVGPTKTGAGKRTVSLAPMLVEILIPLVASRQGSDLLFTTGTGGRIAHSIYWQKCWVPTVKGAQAAGLKKTPRIHDLRHTHASWLIQDGVSLFTISRRLGHASTRTTEEVYGHLMPQALQDGAESVQRSARIWGG</sequence>
<dbReference type="EMBL" id="PPXC01000008">
    <property type="protein sequence ID" value="POH73194.1"/>
    <property type="molecule type" value="Genomic_DNA"/>
</dbReference>
<dbReference type="GO" id="GO:0003677">
    <property type="term" value="F:DNA binding"/>
    <property type="evidence" value="ECO:0007669"/>
    <property type="project" value="UniProtKB-UniRule"/>
</dbReference>